<sequence length="260" mass="28501">MNAAITEYIDVAQLTIWAFWFFFAGLIYYLRQEDKREGYPLDSDRTERSGGRVKVVGFPGMPAPKTFILPHNGGTVQAPNPKAPETNLKAKPIAPFLGAPIEPIGDPMTAGVGPGSSPNREKHPDLTEDGRPKIVPLRVATDFSISSKDPDPRGMTVVGLDGANGGTITDVWVDRSEPQIRYLEMKTAQGGKQVLLPINFCRFNKKEGKVKVVSLRGEHFAKVPTLASPDQVTLYEEDKVCAFYAAGKLYATEERAEPLL</sequence>
<keyword evidence="2" id="KW-0812">Transmembrane</keyword>
<dbReference type="RefSeq" id="WP_123139963.1">
    <property type="nucleotide sequence ID" value="NZ_NRRH01000006.1"/>
</dbReference>
<comment type="caution">
    <text evidence="5">The sequence shown here is derived from an EMBL/GenBank/DDBJ whole genome shotgun (WGS) entry which is preliminary data.</text>
</comment>
<evidence type="ECO:0000256" key="1">
    <source>
        <dbReference type="SAM" id="MobiDB-lite"/>
    </source>
</evidence>
<dbReference type="InterPro" id="IPR005652">
    <property type="entry name" value="Photo_RC_H"/>
</dbReference>
<dbReference type="InterPro" id="IPR037097">
    <property type="entry name" value="Photo_RC_H_N_sf"/>
</dbReference>
<dbReference type="GO" id="GO:0030077">
    <property type="term" value="C:plasma membrane light-harvesting complex"/>
    <property type="evidence" value="ECO:0007669"/>
    <property type="project" value="InterPro"/>
</dbReference>
<gene>
    <name evidence="5" type="ORF">EDC29_102158</name>
</gene>
<organism evidence="5 6">
    <name type="scientific">Marichromatium gracile</name>
    <name type="common">Chromatium gracile</name>
    <dbReference type="NCBI Taxonomy" id="1048"/>
    <lineage>
        <taxon>Bacteria</taxon>
        <taxon>Pseudomonadati</taxon>
        <taxon>Pseudomonadota</taxon>
        <taxon>Gammaproteobacteria</taxon>
        <taxon>Chromatiales</taxon>
        <taxon>Chromatiaceae</taxon>
        <taxon>Marichromatium</taxon>
    </lineage>
</organism>
<evidence type="ECO:0000313" key="5">
    <source>
        <dbReference type="EMBL" id="TCW38266.1"/>
    </source>
</evidence>
<dbReference type="EMBL" id="SMDC01000002">
    <property type="protein sequence ID" value="TCW38266.1"/>
    <property type="molecule type" value="Genomic_DNA"/>
</dbReference>
<dbReference type="Pfam" id="PF03967">
    <property type="entry name" value="PRCH"/>
    <property type="match status" value="1"/>
</dbReference>
<dbReference type="Gene3D" id="3.90.50.10">
    <property type="entry name" value="Photosynthetic Reaction Center, subunit H, domain 2"/>
    <property type="match status" value="1"/>
</dbReference>
<dbReference type="GO" id="GO:0019684">
    <property type="term" value="P:photosynthesis, light reaction"/>
    <property type="evidence" value="ECO:0007669"/>
    <property type="project" value="InterPro"/>
</dbReference>
<proteinExistence type="predicted"/>
<feature type="domain" description="PRC-barrel" evidence="4">
    <location>
        <begin position="149"/>
        <end position="212"/>
    </location>
</feature>
<evidence type="ECO:0000259" key="4">
    <source>
        <dbReference type="Pfam" id="PF05239"/>
    </source>
</evidence>
<dbReference type="Pfam" id="PF05239">
    <property type="entry name" value="PRC"/>
    <property type="match status" value="1"/>
</dbReference>
<feature type="region of interest" description="Disordered" evidence="1">
    <location>
        <begin position="108"/>
        <end position="130"/>
    </location>
</feature>
<evidence type="ECO:0000313" key="6">
    <source>
        <dbReference type="Proteomes" id="UP000295247"/>
    </source>
</evidence>
<dbReference type="SUPFAM" id="SSF50346">
    <property type="entry name" value="PRC-barrel domain"/>
    <property type="match status" value="1"/>
</dbReference>
<feature type="domain" description="Photosynthetic reaction centre H subunit N-terminal" evidence="3">
    <location>
        <begin position="4"/>
        <end position="139"/>
    </location>
</feature>
<dbReference type="InterPro" id="IPR015810">
    <property type="entry name" value="Photo_RC_H_N"/>
</dbReference>
<dbReference type="Gene3D" id="4.10.540.10">
    <property type="entry name" value="Photosynthetic reaction centre, H subunit, N-terminal domain"/>
    <property type="match status" value="1"/>
</dbReference>
<evidence type="ECO:0000256" key="2">
    <source>
        <dbReference type="SAM" id="Phobius"/>
    </source>
</evidence>
<keyword evidence="2" id="KW-0472">Membrane</keyword>
<dbReference type="AlphaFoldDB" id="A0A4R4AHU2"/>
<dbReference type="SUPFAM" id="SSF81490">
    <property type="entry name" value="Photosystem II reaction centre subunit H, transmembrane region"/>
    <property type="match status" value="1"/>
</dbReference>
<dbReference type="Proteomes" id="UP000295247">
    <property type="component" value="Unassembled WGS sequence"/>
</dbReference>
<dbReference type="InterPro" id="IPR027275">
    <property type="entry name" value="PRC-brl_dom"/>
</dbReference>
<accession>A0A4R4AHU2</accession>
<dbReference type="NCBIfam" id="TIGR01150">
    <property type="entry name" value="puhA"/>
    <property type="match status" value="1"/>
</dbReference>
<dbReference type="InterPro" id="IPR011033">
    <property type="entry name" value="PRC_barrel-like_sf"/>
</dbReference>
<protein>
    <submittedName>
        <fullName evidence="5">Photosynthetic reaction center H subunit</fullName>
    </submittedName>
</protein>
<reference evidence="5 6" key="1">
    <citation type="submission" date="2019-03" db="EMBL/GenBank/DDBJ databases">
        <title>Genomic Encyclopedia of Type Strains, Phase IV (KMG-IV): sequencing the most valuable type-strain genomes for metagenomic binning, comparative biology and taxonomic classification.</title>
        <authorList>
            <person name="Goeker M."/>
        </authorList>
    </citation>
    <scope>NUCLEOTIDE SEQUENCE [LARGE SCALE GENOMIC DNA]</scope>
    <source>
        <strain evidence="5 6">DSM 203</strain>
    </source>
</reference>
<feature type="compositionally biased region" description="Basic and acidic residues" evidence="1">
    <location>
        <begin position="119"/>
        <end position="130"/>
    </location>
</feature>
<evidence type="ECO:0000259" key="3">
    <source>
        <dbReference type="Pfam" id="PF03967"/>
    </source>
</evidence>
<keyword evidence="2" id="KW-1133">Transmembrane helix</keyword>
<feature type="transmembrane region" description="Helical" evidence="2">
    <location>
        <begin position="12"/>
        <end position="30"/>
    </location>
</feature>
<name>A0A4R4AHU2_MARGR</name>
<dbReference type="InterPro" id="IPR014747">
    <property type="entry name" value="Bac_photo_RC_H_C"/>
</dbReference>